<dbReference type="Gene3D" id="6.10.140.200">
    <property type="match status" value="1"/>
</dbReference>
<comment type="similarity">
    <text evidence="2 6">Belongs to the Mediator complex subunit 7 family.</text>
</comment>
<dbReference type="Pfam" id="PF05983">
    <property type="entry name" value="Med7"/>
    <property type="match status" value="1"/>
</dbReference>
<evidence type="ECO:0000256" key="6">
    <source>
        <dbReference type="RuleBase" id="RU364060"/>
    </source>
</evidence>
<keyword evidence="8" id="KW-1185">Reference proteome</keyword>
<dbReference type="EMBL" id="JALJOU010000102">
    <property type="protein sequence ID" value="KAK9821425.1"/>
    <property type="molecule type" value="Genomic_DNA"/>
</dbReference>
<dbReference type="PANTHER" id="PTHR21428">
    <property type="entry name" value="MEDIATOR OF RNA POLYMERASE II TRANSCRIPTION SUBUNIT 7"/>
    <property type="match status" value="1"/>
</dbReference>
<dbReference type="SUPFAM" id="SSF140718">
    <property type="entry name" value="Mediator hinge subcomplex-like"/>
    <property type="match status" value="1"/>
</dbReference>
<dbReference type="InterPro" id="IPR037212">
    <property type="entry name" value="Med7/Med21-like"/>
</dbReference>
<dbReference type="AlphaFoldDB" id="A0AAW1QJ12"/>
<evidence type="ECO:0000313" key="8">
    <source>
        <dbReference type="Proteomes" id="UP001445335"/>
    </source>
</evidence>
<dbReference type="GO" id="GO:0003712">
    <property type="term" value="F:transcription coregulator activity"/>
    <property type="evidence" value="ECO:0007669"/>
    <property type="project" value="InterPro"/>
</dbReference>
<proteinExistence type="inferred from homology"/>
<comment type="caution">
    <text evidence="7">The sequence shown here is derived from an EMBL/GenBank/DDBJ whole genome shotgun (WGS) entry which is preliminary data.</text>
</comment>
<keyword evidence="4 6" id="KW-0804">Transcription</keyword>
<keyword evidence="5 6" id="KW-0539">Nucleus</keyword>
<organism evidence="7 8">
    <name type="scientific">Elliptochloris bilobata</name>
    <dbReference type="NCBI Taxonomy" id="381761"/>
    <lineage>
        <taxon>Eukaryota</taxon>
        <taxon>Viridiplantae</taxon>
        <taxon>Chlorophyta</taxon>
        <taxon>core chlorophytes</taxon>
        <taxon>Trebouxiophyceae</taxon>
        <taxon>Trebouxiophyceae incertae sedis</taxon>
        <taxon>Elliptochloris clade</taxon>
        <taxon>Elliptochloris</taxon>
    </lineage>
</organism>
<dbReference type="GO" id="GO:0006357">
    <property type="term" value="P:regulation of transcription by RNA polymerase II"/>
    <property type="evidence" value="ECO:0007669"/>
    <property type="project" value="InterPro"/>
</dbReference>
<dbReference type="InterPro" id="IPR044888">
    <property type="entry name" value="Mediatior_Med7_sf"/>
</dbReference>
<reference evidence="7 8" key="1">
    <citation type="journal article" date="2024" name="Nat. Commun.">
        <title>Phylogenomics reveals the evolutionary origins of lichenization in chlorophyte algae.</title>
        <authorList>
            <person name="Puginier C."/>
            <person name="Libourel C."/>
            <person name="Otte J."/>
            <person name="Skaloud P."/>
            <person name="Haon M."/>
            <person name="Grisel S."/>
            <person name="Petersen M."/>
            <person name="Berrin J.G."/>
            <person name="Delaux P.M."/>
            <person name="Dal Grande F."/>
            <person name="Keller J."/>
        </authorList>
    </citation>
    <scope>NUCLEOTIDE SEQUENCE [LARGE SCALE GENOMIC DNA]</scope>
    <source>
        <strain evidence="7 8">SAG 245.80</strain>
    </source>
</reference>
<evidence type="ECO:0000256" key="4">
    <source>
        <dbReference type="ARBA" id="ARBA00023163"/>
    </source>
</evidence>
<evidence type="ECO:0000256" key="3">
    <source>
        <dbReference type="ARBA" id="ARBA00023015"/>
    </source>
</evidence>
<comment type="subcellular location">
    <subcellularLocation>
        <location evidence="1 6">Nucleus</location>
    </subcellularLocation>
</comment>
<keyword evidence="6" id="KW-0010">Activator</keyword>
<evidence type="ECO:0000256" key="5">
    <source>
        <dbReference type="ARBA" id="ARBA00023242"/>
    </source>
</evidence>
<dbReference type="InterPro" id="IPR009244">
    <property type="entry name" value="Mediatior_Med7"/>
</dbReference>
<dbReference type="Proteomes" id="UP001445335">
    <property type="component" value="Unassembled WGS sequence"/>
</dbReference>
<evidence type="ECO:0000256" key="2">
    <source>
        <dbReference type="ARBA" id="ARBA00009994"/>
    </source>
</evidence>
<comment type="subunit">
    <text evidence="6">Component of the Mediator complex.</text>
</comment>
<evidence type="ECO:0000256" key="1">
    <source>
        <dbReference type="ARBA" id="ARBA00004123"/>
    </source>
</evidence>
<dbReference type="PANTHER" id="PTHR21428:SF11">
    <property type="entry name" value="MEDIATOR OF RNA POLYMERASE II TRANSCRIPTION SUBUNIT 7"/>
    <property type="match status" value="1"/>
</dbReference>
<sequence length="192" mass="21091">MEAGGAAASEQPQHVQTYPLPPAFFRLYRDDADGSAERPLPPLPPAPVEGEFQMFGELHTTEDGIPPLQVRQLFEVGKGGYIDFRKELGRLNREALFGLLELVDALVDRPSAYARLAENIGLTLRNANYLLNLLRAHQARATLEHTLEVELRDRLAAVSELREARAKSSALLTQMAEELAQACTAASGLHPP</sequence>
<comment type="function">
    <text evidence="6">Component of the Mediator complex, a coactivator involved in the regulated transcription of nearly all RNA polymerase II-dependent genes. Mediator functions as a bridge to convey information from gene-specific regulatory proteins to the basal RNA polymerase II transcription machinery.</text>
</comment>
<keyword evidence="3 6" id="KW-0805">Transcription regulation</keyword>
<dbReference type="GO" id="GO:0070847">
    <property type="term" value="C:core mediator complex"/>
    <property type="evidence" value="ECO:0007669"/>
    <property type="project" value="TreeGrafter"/>
</dbReference>
<dbReference type="GO" id="GO:0016592">
    <property type="term" value="C:mediator complex"/>
    <property type="evidence" value="ECO:0007669"/>
    <property type="project" value="InterPro"/>
</dbReference>
<evidence type="ECO:0000313" key="7">
    <source>
        <dbReference type="EMBL" id="KAK9821425.1"/>
    </source>
</evidence>
<gene>
    <name evidence="7" type="ORF">WJX81_003367</name>
</gene>
<protein>
    <recommendedName>
        <fullName evidence="6">Mediator of RNA polymerase II transcription subunit 7</fullName>
    </recommendedName>
</protein>
<accession>A0AAW1QJ12</accession>
<name>A0AAW1QJ12_9CHLO</name>